<dbReference type="InterPro" id="IPR001138">
    <property type="entry name" value="Zn2Cys6_DnaBD"/>
</dbReference>
<feature type="region of interest" description="Disordered" evidence="8">
    <location>
        <begin position="115"/>
        <end position="165"/>
    </location>
</feature>
<dbReference type="EMBL" id="BAUL01000068">
    <property type="protein sequence ID" value="GAD93872.1"/>
    <property type="molecule type" value="Genomic_DNA"/>
</dbReference>
<dbReference type="GO" id="GO:0003677">
    <property type="term" value="F:DNA binding"/>
    <property type="evidence" value="ECO:0007669"/>
    <property type="project" value="UniProtKB-KW"/>
</dbReference>
<reference evidence="12" key="1">
    <citation type="journal article" date="2014" name="Genome Announc.">
        <title>Draft genome sequence of the formaldehyde-resistant fungus Byssochlamys spectabilis No. 5 (anamorph Paecilomyces variotii No. 5) (NBRC109023).</title>
        <authorList>
            <person name="Oka T."/>
            <person name="Ekino K."/>
            <person name="Fukuda K."/>
            <person name="Nomura Y."/>
        </authorList>
    </citation>
    <scope>NUCLEOTIDE SEQUENCE [LARGE SCALE GENOMIC DNA]</scope>
    <source>
        <strain evidence="12">No. 5 / NBRC 109023</strain>
    </source>
</reference>
<dbReference type="Gene3D" id="4.10.240.10">
    <property type="entry name" value="Zn(2)-C6 fungal-type DNA-binding domain"/>
    <property type="match status" value="1"/>
</dbReference>
<dbReference type="OrthoDB" id="654211at2759"/>
<dbReference type="CDD" id="cd00067">
    <property type="entry name" value="GAL4"/>
    <property type="match status" value="1"/>
</dbReference>
<name>V5FZ25_BYSSN</name>
<dbReference type="PROSITE" id="PS50157">
    <property type="entry name" value="ZINC_FINGER_C2H2_2"/>
    <property type="match status" value="2"/>
</dbReference>
<evidence type="ECO:0000259" key="10">
    <source>
        <dbReference type="PROSITE" id="PS50157"/>
    </source>
</evidence>
<keyword evidence="6" id="KW-0539">Nucleus</keyword>
<evidence type="ECO:0000256" key="2">
    <source>
        <dbReference type="ARBA" id="ARBA00022833"/>
    </source>
</evidence>
<dbReference type="SMART" id="SM00066">
    <property type="entry name" value="GAL4"/>
    <property type="match status" value="1"/>
</dbReference>
<evidence type="ECO:0000259" key="9">
    <source>
        <dbReference type="PROSITE" id="PS50048"/>
    </source>
</evidence>
<dbReference type="CDD" id="cd12148">
    <property type="entry name" value="fungal_TF_MHR"/>
    <property type="match status" value="1"/>
</dbReference>
<feature type="domain" description="C2H2-type" evidence="10">
    <location>
        <begin position="13"/>
        <end position="40"/>
    </location>
</feature>
<feature type="domain" description="C2H2-type" evidence="10">
    <location>
        <begin position="41"/>
        <end position="63"/>
    </location>
</feature>
<evidence type="ECO:0000256" key="7">
    <source>
        <dbReference type="PROSITE-ProRule" id="PRU00042"/>
    </source>
</evidence>
<dbReference type="GO" id="GO:0008270">
    <property type="term" value="F:zinc ion binding"/>
    <property type="evidence" value="ECO:0007669"/>
    <property type="project" value="UniProtKB-KW"/>
</dbReference>
<dbReference type="PROSITE" id="PS50048">
    <property type="entry name" value="ZN2_CY6_FUNGAL_2"/>
    <property type="match status" value="1"/>
</dbReference>
<dbReference type="SMART" id="SM00355">
    <property type="entry name" value="ZnF_C2H2"/>
    <property type="match status" value="2"/>
</dbReference>
<sequence length="806" mass="91585">MGPAPRSDTTEVLSCTQCSRHYTSYSAYTRHLKSHDRNRWYSCDICNLQFSRSDVLRRHKQVHGEVNRDGRQRAIRACDECRQSKIRCNSGNPCNYCLKSGKNCSYLMKSTRPSVQSFPTNRAGTNQTPAASIGADVSPSKDDAPSPSPPPSQPSQTSANEPSRSPRLMADFERWLLPQPGESPLEWILPDDMTIPMNSPSSHGERGETESTEYPRTESTSTENIDADASLEHLRNISAHIQPAELGLTDFDVRSLEASWYQISSEIERTPNKPEEISINEELRGVVDKLVQEALDDFTRFPVNDAVFRSRKRRALSQLFDSYFRLSDTMPNKGTHVLHSLVTCFFEKFYHMWPISWRQGFDYDAVEPLLYLTMTSLGGICAGTPQARAYGMAMYQSLSPNLLNACLTCPENEIKLDQIFEALLLTAIMSLHLGHSWMSKYVHQASAVLISHARRIGLFKESLEQQFSGARNRRAFHSQSEESLTQWIKLERRRRLAFAFLRWEVFSSILLNTRPLISYEELHLKIPCSQELWTYVGPDWREKLLTARQEVAIHPPYTELIRATSDGSISDLTALSDAAHEFILCGLHIPLGIFSLSRDSDRMDAKHALQRFSKWKNMKEMMNPASLWDAKCFSAWILYHLAYIRMQADVEILKAISTCHQGSVGYVQKQNIRKIALWATTNCAKDSLHHAFQIWYLTQVSLQQSASSIFPSSCSGSDSNILALISLYYAGLIMWAMADLCPNMEPEIWEPDHVSSDLCPRSYDIHDELRGLGEVAPRLNPCWEEASSLVLEIKALSQRKRFASLL</sequence>
<evidence type="ECO:0000256" key="4">
    <source>
        <dbReference type="ARBA" id="ARBA00023125"/>
    </source>
</evidence>
<protein>
    <recommendedName>
        <fullName evidence="13">Fungal-specific transcription factor domain-containing protein</fullName>
    </recommendedName>
</protein>
<feature type="compositionally biased region" description="Polar residues" evidence="8">
    <location>
        <begin position="115"/>
        <end position="130"/>
    </location>
</feature>
<keyword evidence="7" id="KW-0863">Zinc-finger</keyword>
<dbReference type="PROSITE" id="PS00028">
    <property type="entry name" value="ZINC_FINGER_C2H2_1"/>
    <property type="match status" value="2"/>
</dbReference>
<dbReference type="PANTHER" id="PTHR47660">
    <property type="entry name" value="TRANSCRIPTION FACTOR WITH C2H2 AND ZN(2)-CYS(6) DNA BINDING DOMAIN (EUROFUNG)-RELATED-RELATED"/>
    <property type="match status" value="1"/>
</dbReference>
<evidence type="ECO:0000256" key="6">
    <source>
        <dbReference type="ARBA" id="ARBA00023242"/>
    </source>
</evidence>
<dbReference type="InterPro" id="IPR007219">
    <property type="entry name" value="XnlR_reg_dom"/>
</dbReference>
<dbReference type="InterPro" id="IPR036236">
    <property type="entry name" value="Znf_C2H2_sf"/>
</dbReference>
<dbReference type="eggNOG" id="ENOG502STDX">
    <property type="taxonomic scope" value="Eukaryota"/>
</dbReference>
<dbReference type="SUPFAM" id="SSF57667">
    <property type="entry name" value="beta-beta-alpha zinc fingers"/>
    <property type="match status" value="1"/>
</dbReference>
<dbReference type="GO" id="GO:0006351">
    <property type="term" value="P:DNA-templated transcription"/>
    <property type="evidence" value="ECO:0007669"/>
    <property type="project" value="InterPro"/>
</dbReference>
<dbReference type="PROSITE" id="PS00463">
    <property type="entry name" value="ZN2_CY6_FUNGAL_1"/>
    <property type="match status" value="1"/>
</dbReference>
<dbReference type="InParanoid" id="V5FZ25"/>
<keyword evidence="5" id="KW-0804">Transcription</keyword>
<dbReference type="Pfam" id="PF00172">
    <property type="entry name" value="Zn_clus"/>
    <property type="match status" value="1"/>
</dbReference>
<dbReference type="SUPFAM" id="SSF57701">
    <property type="entry name" value="Zn2/Cys6 DNA-binding domain"/>
    <property type="match status" value="1"/>
</dbReference>
<keyword evidence="12" id="KW-1185">Reference proteome</keyword>
<dbReference type="Pfam" id="PF04082">
    <property type="entry name" value="Fungal_trans"/>
    <property type="match status" value="1"/>
</dbReference>
<keyword evidence="4" id="KW-0238">DNA-binding</keyword>
<keyword evidence="3" id="KW-0805">Transcription regulation</keyword>
<evidence type="ECO:0000256" key="5">
    <source>
        <dbReference type="ARBA" id="ARBA00023163"/>
    </source>
</evidence>
<feature type="domain" description="Zn(2)-C6 fungal-type" evidence="9">
    <location>
        <begin position="77"/>
        <end position="106"/>
    </location>
</feature>
<dbReference type="InterPro" id="IPR013087">
    <property type="entry name" value="Znf_C2H2_type"/>
</dbReference>
<evidence type="ECO:0008006" key="13">
    <source>
        <dbReference type="Google" id="ProtNLM"/>
    </source>
</evidence>
<evidence type="ECO:0000256" key="3">
    <source>
        <dbReference type="ARBA" id="ARBA00023015"/>
    </source>
</evidence>
<dbReference type="GO" id="GO:0000981">
    <property type="term" value="F:DNA-binding transcription factor activity, RNA polymerase II-specific"/>
    <property type="evidence" value="ECO:0007669"/>
    <property type="project" value="InterPro"/>
</dbReference>
<dbReference type="InterPro" id="IPR036864">
    <property type="entry name" value="Zn2-C6_fun-type_DNA-bd_sf"/>
</dbReference>
<proteinExistence type="predicted"/>
<dbReference type="PANTHER" id="PTHR47660:SF7">
    <property type="entry name" value="TRANSCRIPTION FACTOR WITH C2H2 AND ZN(2)-CYS(6) DNA BINDING DOMAIN (EUROFUNG)"/>
    <property type="match status" value="1"/>
</dbReference>
<dbReference type="Pfam" id="PF00096">
    <property type="entry name" value="zf-C2H2"/>
    <property type="match status" value="1"/>
</dbReference>
<evidence type="ECO:0000256" key="8">
    <source>
        <dbReference type="SAM" id="MobiDB-lite"/>
    </source>
</evidence>
<keyword evidence="2" id="KW-0862">Zinc</keyword>
<keyword evidence="1" id="KW-0479">Metal-binding</keyword>
<evidence type="ECO:0000313" key="12">
    <source>
        <dbReference type="Proteomes" id="UP000018001"/>
    </source>
</evidence>
<gene>
    <name evidence="11" type="ORF">PVAR5_2489</name>
</gene>
<dbReference type="Proteomes" id="UP000018001">
    <property type="component" value="Unassembled WGS sequence"/>
</dbReference>
<feature type="compositionally biased region" description="Basic and acidic residues" evidence="8">
    <location>
        <begin position="203"/>
        <end position="216"/>
    </location>
</feature>
<dbReference type="HOGENOM" id="CLU_006593_0_0_1"/>
<accession>V5FZ25</accession>
<dbReference type="Gene3D" id="3.30.160.60">
    <property type="entry name" value="Classic Zinc Finger"/>
    <property type="match status" value="1"/>
</dbReference>
<evidence type="ECO:0000313" key="11">
    <source>
        <dbReference type="EMBL" id="GAD93872.1"/>
    </source>
</evidence>
<dbReference type="AlphaFoldDB" id="V5FZ25"/>
<evidence type="ECO:0000256" key="1">
    <source>
        <dbReference type="ARBA" id="ARBA00022723"/>
    </source>
</evidence>
<organism evidence="11 12">
    <name type="scientific">Byssochlamys spectabilis (strain No. 5 / NBRC 109023)</name>
    <name type="common">Paecilomyces variotii</name>
    <dbReference type="NCBI Taxonomy" id="1356009"/>
    <lineage>
        <taxon>Eukaryota</taxon>
        <taxon>Fungi</taxon>
        <taxon>Dikarya</taxon>
        <taxon>Ascomycota</taxon>
        <taxon>Pezizomycotina</taxon>
        <taxon>Eurotiomycetes</taxon>
        <taxon>Eurotiomycetidae</taxon>
        <taxon>Eurotiales</taxon>
        <taxon>Thermoascaceae</taxon>
        <taxon>Paecilomyces</taxon>
    </lineage>
</organism>
<feature type="region of interest" description="Disordered" evidence="8">
    <location>
        <begin position="192"/>
        <end position="223"/>
    </location>
</feature>
<comment type="caution">
    <text evidence="11">The sequence shown here is derived from an EMBL/GenBank/DDBJ whole genome shotgun (WGS) entry which is preliminary data.</text>
</comment>